<dbReference type="InParanoid" id="D2VHQ6"/>
<keyword evidence="3 5" id="KW-0418">Kinase</keyword>
<dbReference type="InterPro" id="IPR043129">
    <property type="entry name" value="ATPase_NBD"/>
</dbReference>
<feature type="domain" description="Carbohydrate kinase FGGY C-terminal" evidence="4">
    <location>
        <begin position="325"/>
        <end position="568"/>
    </location>
</feature>
<gene>
    <name evidence="5" type="ORF">NAEGRDRAFT_68410</name>
</gene>
<reference evidence="5 6" key="1">
    <citation type="journal article" date="2010" name="Cell">
        <title>The genome of Naegleria gruberi illuminates early eukaryotic versatility.</title>
        <authorList>
            <person name="Fritz-Laylin L.K."/>
            <person name="Prochnik S.E."/>
            <person name="Ginger M.L."/>
            <person name="Dacks J.B."/>
            <person name="Carpenter M.L."/>
            <person name="Field M.C."/>
            <person name="Kuo A."/>
            <person name="Paredez A."/>
            <person name="Chapman J."/>
            <person name="Pham J."/>
            <person name="Shu S."/>
            <person name="Neupane R."/>
            <person name="Cipriano M."/>
            <person name="Mancuso J."/>
            <person name="Tu H."/>
            <person name="Salamov A."/>
            <person name="Lindquist E."/>
            <person name="Shapiro H."/>
            <person name="Lucas S."/>
            <person name="Grigoriev I.V."/>
            <person name="Cande W.Z."/>
            <person name="Fulton C."/>
            <person name="Rokhsar D.S."/>
            <person name="Dawson S.C."/>
        </authorList>
    </citation>
    <scope>NUCLEOTIDE SEQUENCE [LARGE SCALE GENOMIC DNA]</scope>
    <source>
        <strain evidence="5 6">NEG-M</strain>
    </source>
</reference>
<evidence type="ECO:0000256" key="1">
    <source>
        <dbReference type="ARBA" id="ARBA00009156"/>
    </source>
</evidence>
<dbReference type="GO" id="GO:0005737">
    <property type="term" value="C:cytoplasm"/>
    <property type="evidence" value="ECO:0007669"/>
    <property type="project" value="TreeGrafter"/>
</dbReference>
<dbReference type="GO" id="GO:0019321">
    <property type="term" value="P:pentose metabolic process"/>
    <property type="evidence" value="ECO:0007669"/>
    <property type="project" value="TreeGrafter"/>
</dbReference>
<dbReference type="PANTHER" id="PTHR43435">
    <property type="entry name" value="RIBULOKINASE"/>
    <property type="match status" value="1"/>
</dbReference>
<dbReference type="KEGG" id="ngr:NAEGRDRAFT_68410"/>
<keyword evidence="2" id="KW-0808">Transferase</keyword>
<dbReference type="GeneID" id="8862231"/>
<dbReference type="NCBIfam" id="TIGR01315">
    <property type="entry name" value="5C_CHO_kinase"/>
    <property type="match status" value="1"/>
</dbReference>
<dbReference type="InterPro" id="IPR018485">
    <property type="entry name" value="FGGY_C"/>
</dbReference>
<dbReference type="Gene3D" id="3.30.420.40">
    <property type="match status" value="2"/>
</dbReference>
<dbReference type="SUPFAM" id="SSF53067">
    <property type="entry name" value="Actin-like ATPase domain"/>
    <property type="match status" value="2"/>
</dbReference>
<dbReference type="Pfam" id="PF02782">
    <property type="entry name" value="FGGY_C"/>
    <property type="match status" value="1"/>
</dbReference>
<proteinExistence type="inferred from homology"/>
<dbReference type="VEuPathDB" id="AmoebaDB:NAEGRDRAFT_68410"/>
<dbReference type="OrthoDB" id="203824at2759"/>
<dbReference type="InterPro" id="IPR006003">
    <property type="entry name" value="FGGY_RbtK-like"/>
</dbReference>
<keyword evidence="6" id="KW-1185">Reference proteome</keyword>
<name>D2VHQ6_NAEGR</name>
<dbReference type="AlphaFoldDB" id="D2VHQ6"/>
<dbReference type="CDD" id="cd07782">
    <property type="entry name" value="ASKHA_NBD_FGGY_D-RBK"/>
    <property type="match status" value="1"/>
</dbReference>
<evidence type="ECO:0000313" key="6">
    <source>
        <dbReference type="Proteomes" id="UP000006671"/>
    </source>
</evidence>
<dbReference type="Proteomes" id="UP000006671">
    <property type="component" value="Unassembled WGS sequence"/>
</dbReference>
<protein>
    <submittedName>
        <fullName evidence="5">Carbohydrate kinase</fullName>
    </submittedName>
</protein>
<dbReference type="PANTHER" id="PTHR43435:SF4">
    <property type="entry name" value="FGGY CARBOHYDRATE KINASE DOMAIN-CONTAINING PROTEIN"/>
    <property type="match status" value="1"/>
</dbReference>
<dbReference type="eggNOG" id="KOG2517">
    <property type="taxonomic scope" value="Eukaryota"/>
</dbReference>
<evidence type="ECO:0000256" key="2">
    <source>
        <dbReference type="ARBA" id="ARBA00022679"/>
    </source>
</evidence>
<evidence type="ECO:0000259" key="4">
    <source>
        <dbReference type="Pfam" id="PF02782"/>
    </source>
</evidence>
<dbReference type="OMA" id="HKAMWHE"/>
<dbReference type="STRING" id="5762.D2VHQ6"/>
<dbReference type="RefSeq" id="XP_002676380.1">
    <property type="nucleotide sequence ID" value="XM_002676334.1"/>
</dbReference>
<accession>D2VHQ6</accession>
<evidence type="ECO:0000256" key="3">
    <source>
        <dbReference type="ARBA" id="ARBA00022777"/>
    </source>
</evidence>
<evidence type="ECO:0000313" key="5">
    <source>
        <dbReference type="EMBL" id="EFC43636.1"/>
    </source>
</evidence>
<comment type="similarity">
    <text evidence="1">Belongs to the FGGY kinase family.</text>
</comment>
<dbReference type="EMBL" id="GG738872">
    <property type="protein sequence ID" value="EFC43636.1"/>
    <property type="molecule type" value="Genomic_DNA"/>
</dbReference>
<organism evidence="6">
    <name type="scientific">Naegleria gruberi</name>
    <name type="common">Amoeba</name>
    <dbReference type="NCBI Taxonomy" id="5762"/>
    <lineage>
        <taxon>Eukaryota</taxon>
        <taxon>Discoba</taxon>
        <taxon>Heterolobosea</taxon>
        <taxon>Tetramitia</taxon>
        <taxon>Eutetramitia</taxon>
        <taxon>Vahlkampfiidae</taxon>
        <taxon>Naegleria</taxon>
    </lineage>
</organism>
<dbReference type="GO" id="GO:0019150">
    <property type="term" value="F:D-ribulokinase activity"/>
    <property type="evidence" value="ECO:0007669"/>
    <property type="project" value="TreeGrafter"/>
</dbReference>
<sequence length="623" mass="70168">MAEHENDWNGKFVLSCDVGTNSVRTALISLENGSMKENSLITQFQINIWSYHTKKKCNLSDEVFMEQSSMNIWNQICESSRKSMMASKTSPEQVVGVCFDATCSLVVWDVDLNKPVSVVLSEDRQHQDEFNQRNVILWADHRSKHFASQINDTKFEKVLKYVGGKISPEMELPKIKFLLENGVFDLEENKGIQFFDLADWLTFMCTGNSQFRSQCTTTCKWGYVFDQTSADSDIICGGWNVKFLENVKLDGILTPINLIGSSICKIGSNVQFKIAPSAAAQLGLSENVLVGVPVIDAHAGGLGMVGAVLNMDEKHTKQDITKTLVLIAGTSSCHMIVSEEPVFIEGVWGPFYNSMTLDMHLSEGGQTFCGAALDYIVESHPQYFNLIQSVSNQHKIDSTTSVSALKLMAIKKLESILEQMKEQRQLEHIDMLTSDVHICPYWNGCRSPLADPEFRGVITGLSVTPLNTNKKIENLLTQHSSPITSDDSDFEQLAVLYLAMIQALAYGTKHIMQEMIKSGHTIDRIFMCGGLSNNELFVKQHANITEKPIYRMDQDSMLLGCGVLSSVACGAYSDMYHAMRSMCHLNRERDVMPENELQLYHQKKFNVFMEIIRDFIKYREMMK</sequence>